<keyword evidence="2 4" id="KW-0863">Zinc-finger</keyword>
<proteinExistence type="predicted"/>
<keyword evidence="8" id="KW-1185">Reference proteome</keyword>
<evidence type="ECO:0000256" key="5">
    <source>
        <dbReference type="SAM" id="MobiDB-lite"/>
    </source>
</evidence>
<feature type="region of interest" description="Disordered" evidence="5">
    <location>
        <begin position="290"/>
        <end position="470"/>
    </location>
</feature>
<name>A0A017SDS5_ASPRC</name>
<dbReference type="GeneID" id="63702754"/>
<reference evidence="8" key="1">
    <citation type="journal article" date="2014" name="Nat. Commun.">
        <title>Genomic adaptations of the halophilic Dead Sea filamentous fungus Eurotium rubrum.</title>
        <authorList>
            <person name="Kis-Papo T."/>
            <person name="Weig A.R."/>
            <person name="Riley R."/>
            <person name="Persoh D."/>
            <person name="Salamov A."/>
            <person name="Sun H."/>
            <person name="Lipzen A."/>
            <person name="Wasser S.P."/>
            <person name="Rambold G."/>
            <person name="Grigoriev I.V."/>
            <person name="Nevo E."/>
        </authorList>
    </citation>
    <scope>NUCLEOTIDE SEQUENCE [LARGE SCALE GENOMIC DNA]</scope>
    <source>
        <strain evidence="8">CBS 135680</strain>
    </source>
</reference>
<evidence type="ECO:0000313" key="7">
    <source>
        <dbReference type="EMBL" id="EYE94794.1"/>
    </source>
</evidence>
<evidence type="ECO:0000256" key="3">
    <source>
        <dbReference type="ARBA" id="ARBA00022833"/>
    </source>
</evidence>
<keyword evidence="1" id="KW-0479">Metal-binding</keyword>
<dbReference type="InterPro" id="IPR017907">
    <property type="entry name" value="Znf_RING_CS"/>
</dbReference>
<dbReference type="Gene3D" id="3.30.40.10">
    <property type="entry name" value="Zinc/RING finger domain, C3HC4 (zinc finger)"/>
    <property type="match status" value="1"/>
</dbReference>
<dbReference type="GO" id="GO:0008270">
    <property type="term" value="F:zinc ion binding"/>
    <property type="evidence" value="ECO:0007669"/>
    <property type="project" value="UniProtKB-KW"/>
</dbReference>
<dbReference type="PROSITE" id="PS50089">
    <property type="entry name" value="ZF_RING_2"/>
    <property type="match status" value="1"/>
</dbReference>
<feature type="compositionally biased region" description="Polar residues" evidence="5">
    <location>
        <begin position="308"/>
        <end position="318"/>
    </location>
</feature>
<dbReference type="CDD" id="cd16568">
    <property type="entry name" value="RING-HC_ScPSH1-like"/>
    <property type="match status" value="1"/>
</dbReference>
<protein>
    <recommendedName>
        <fullName evidence="6">RING-type domain-containing protein</fullName>
    </recommendedName>
</protein>
<feature type="compositionally biased region" description="Acidic residues" evidence="5">
    <location>
        <begin position="441"/>
        <end position="453"/>
    </location>
</feature>
<dbReference type="PROSITE" id="PS00518">
    <property type="entry name" value="ZF_RING_1"/>
    <property type="match status" value="1"/>
</dbReference>
<dbReference type="HOGENOM" id="CLU_029627_1_0_1"/>
<gene>
    <name evidence="7" type="ORF">EURHEDRAFT_70337</name>
</gene>
<dbReference type="GO" id="GO:0005634">
    <property type="term" value="C:nucleus"/>
    <property type="evidence" value="ECO:0007669"/>
    <property type="project" value="TreeGrafter"/>
</dbReference>
<dbReference type="EMBL" id="KK088424">
    <property type="protein sequence ID" value="EYE94794.1"/>
    <property type="molecule type" value="Genomic_DNA"/>
</dbReference>
<keyword evidence="3" id="KW-0862">Zinc</keyword>
<dbReference type="OrthoDB" id="6105938at2759"/>
<dbReference type="Pfam" id="PF00097">
    <property type="entry name" value="zf-C3HC4"/>
    <property type="match status" value="1"/>
</dbReference>
<dbReference type="InterPro" id="IPR001841">
    <property type="entry name" value="Znf_RING"/>
</dbReference>
<evidence type="ECO:0000256" key="1">
    <source>
        <dbReference type="ARBA" id="ARBA00022723"/>
    </source>
</evidence>
<feature type="compositionally biased region" description="Polar residues" evidence="5">
    <location>
        <begin position="411"/>
        <end position="430"/>
    </location>
</feature>
<dbReference type="GO" id="GO:0061630">
    <property type="term" value="F:ubiquitin protein ligase activity"/>
    <property type="evidence" value="ECO:0007669"/>
    <property type="project" value="TreeGrafter"/>
</dbReference>
<evidence type="ECO:0000256" key="4">
    <source>
        <dbReference type="PROSITE-ProRule" id="PRU00175"/>
    </source>
</evidence>
<feature type="domain" description="RING-type" evidence="6">
    <location>
        <begin position="47"/>
        <end position="88"/>
    </location>
</feature>
<dbReference type="InterPro" id="IPR018957">
    <property type="entry name" value="Znf_C3HC4_RING-type"/>
</dbReference>
<dbReference type="InterPro" id="IPR013083">
    <property type="entry name" value="Znf_RING/FYVE/PHD"/>
</dbReference>
<dbReference type="Proteomes" id="UP000019804">
    <property type="component" value="Unassembled WGS sequence"/>
</dbReference>
<sequence>MPKPTSSKTAISANANGTPTTKNLEVESGLLQTLQGHVDDLRPFIQCGICIRPLYEPFTLACGHTFCYTCLTSWFSEGRSNKTCPDCRTPVVAQPAPAYLVRAIVQSWMSRAELLEKGETTADHVKNQREESDKVDQDKKNEHPREGGLFRGAFRHPPITQPIVDLEDNVIRCPQCGWELEDDVECGHCGYIGDLDSDAGDSQWSGTEENSEMADFFEEEAQDDFDGADAFHGDHGIFASFFPPGSFSRPSGSLGWRNTRVIGDSEDEDPELRNEYDDTDMESFIDDDEHVEYDTGSDPTTVVGGHGFNTQVYNSQDHSAQDHDSHTGSEIPMTQEDGYASFSSMDEGSEDDDSGNGDEEEEEEEEEEEDDDDDDDDDDDPIRPPVTGLRRLVPGPNGTLRRGTDVRGRLGSNQRSTRSNTAGSSAHNTIDISDDSKDSDSFNDPDDSDDSDEGPVAPSRRTRGRINGAY</sequence>
<feature type="compositionally biased region" description="Basic and acidic residues" evidence="5">
    <location>
        <begin position="119"/>
        <end position="148"/>
    </location>
</feature>
<dbReference type="AlphaFoldDB" id="A0A017SDS5"/>
<dbReference type="GO" id="GO:0043161">
    <property type="term" value="P:proteasome-mediated ubiquitin-dependent protein catabolic process"/>
    <property type="evidence" value="ECO:0007669"/>
    <property type="project" value="TreeGrafter"/>
</dbReference>
<dbReference type="SMART" id="SM00184">
    <property type="entry name" value="RING"/>
    <property type="match status" value="1"/>
</dbReference>
<accession>A0A017SDS5</accession>
<dbReference type="SUPFAM" id="SSF57850">
    <property type="entry name" value="RING/U-box"/>
    <property type="match status" value="1"/>
</dbReference>
<evidence type="ECO:0000256" key="2">
    <source>
        <dbReference type="ARBA" id="ARBA00022771"/>
    </source>
</evidence>
<dbReference type="PANTHER" id="PTHR15898:SF13">
    <property type="entry name" value="BIFUNCTIONAL APOPTOSIS REGULATOR"/>
    <property type="match status" value="1"/>
</dbReference>
<feature type="region of interest" description="Disordered" evidence="5">
    <location>
        <begin position="1"/>
        <end position="20"/>
    </location>
</feature>
<feature type="region of interest" description="Disordered" evidence="5">
    <location>
        <begin position="119"/>
        <end position="152"/>
    </location>
</feature>
<evidence type="ECO:0000313" key="8">
    <source>
        <dbReference type="Proteomes" id="UP000019804"/>
    </source>
</evidence>
<organism evidence="7 8">
    <name type="scientific">Aspergillus ruber (strain CBS 135680)</name>
    <dbReference type="NCBI Taxonomy" id="1388766"/>
    <lineage>
        <taxon>Eukaryota</taxon>
        <taxon>Fungi</taxon>
        <taxon>Dikarya</taxon>
        <taxon>Ascomycota</taxon>
        <taxon>Pezizomycotina</taxon>
        <taxon>Eurotiomycetes</taxon>
        <taxon>Eurotiomycetidae</taxon>
        <taxon>Eurotiales</taxon>
        <taxon>Aspergillaceae</taxon>
        <taxon>Aspergillus</taxon>
        <taxon>Aspergillus subgen. Aspergillus</taxon>
    </lineage>
</organism>
<evidence type="ECO:0000259" key="6">
    <source>
        <dbReference type="PROSITE" id="PS50089"/>
    </source>
</evidence>
<feature type="compositionally biased region" description="Acidic residues" evidence="5">
    <location>
        <begin position="347"/>
        <end position="380"/>
    </location>
</feature>
<dbReference type="PANTHER" id="PTHR15898">
    <property type="entry name" value="BIFUNCTIONAL APOPTOSIS REGULATOR"/>
    <property type="match status" value="1"/>
</dbReference>
<dbReference type="STRING" id="1388766.A0A017SDS5"/>
<dbReference type="RefSeq" id="XP_040638482.1">
    <property type="nucleotide sequence ID" value="XM_040787630.1"/>
</dbReference>